<dbReference type="Gene3D" id="2.60.120.260">
    <property type="entry name" value="Galactose-binding domain-like"/>
    <property type="match status" value="1"/>
</dbReference>
<comment type="pathway">
    <text evidence="6">Glycan metabolism; cellulose degradation.</text>
</comment>
<dbReference type="InterPro" id="IPR002772">
    <property type="entry name" value="Glyco_hydro_3_C"/>
</dbReference>
<dbReference type="SUPFAM" id="SSF51445">
    <property type="entry name" value="(Trans)glycosidases"/>
    <property type="match status" value="1"/>
</dbReference>
<evidence type="ECO:0000256" key="3">
    <source>
        <dbReference type="ARBA" id="ARBA00012744"/>
    </source>
</evidence>
<evidence type="ECO:0000313" key="8">
    <source>
        <dbReference type="EMBL" id="SSD61776.1"/>
    </source>
</evidence>
<dbReference type="Pfam" id="PF00933">
    <property type="entry name" value="Glyco_hydro_3"/>
    <property type="match status" value="1"/>
</dbReference>
<dbReference type="SMART" id="SM01217">
    <property type="entry name" value="Fn3_like"/>
    <property type="match status" value="1"/>
</dbReference>
<dbReference type="PROSITE" id="PS00775">
    <property type="entry name" value="GLYCOSYL_HYDROL_F3"/>
    <property type="match status" value="1"/>
</dbReference>
<dbReference type="InterPro" id="IPR036881">
    <property type="entry name" value="Glyco_hydro_3_C_sf"/>
</dbReference>
<dbReference type="InterPro" id="IPR050288">
    <property type="entry name" value="Cellulose_deg_GH3"/>
</dbReference>
<dbReference type="InterPro" id="IPR037524">
    <property type="entry name" value="PA14/GLEYA"/>
</dbReference>
<keyword evidence="6" id="KW-0119">Carbohydrate metabolism</keyword>
<dbReference type="UniPathway" id="UPA00696"/>
<dbReference type="Pfam" id="PF01915">
    <property type="entry name" value="Glyco_hydro_3_C"/>
    <property type="match status" value="1"/>
</dbReference>
<dbReference type="InterPro" id="IPR017853">
    <property type="entry name" value="GH"/>
</dbReference>
<dbReference type="Pfam" id="PF07691">
    <property type="entry name" value="PA14"/>
    <property type="match status" value="1"/>
</dbReference>
<dbReference type="GO" id="GO:0008422">
    <property type="term" value="F:beta-glucosidase activity"/>
    <property type="evidence" value="ECO:0007669"/>
    <property type="project" value="UniProtKB-EC"/>
</dbReference>
<gene>
    <name evidence="8" type="ORF">SCODWIG_03537</name>
</gene>
<dbReference type="Gene3D" id="3.40.50.1700">
    <property type="entry name" value="Glycoside hydrolase family 3 C-terminal domain"/>
    <property type="match status" value="1"/>
</dbReference>
<evidence type="ECO:0000256" key="1">
    <source>
        <dbReference type="ARBA" id="ARBA00000448"/>
    </source>
</evidence>
<dbReference type="GO" id="GO:0030245">
    <property type="term" value="P:cellulose catabolic process"/>
    <property type="evidence" value="ECO:0007669"/>
    <property type="project" value="UniProtKB-UniPathway"/>
</dbReference>
<dbReference type="AlphaFoldDB" id="A0A376BAU8"/>
<dbReference type="FunFam" id="2.60.40.10:FF:000495">
    <property type="entry name" value="Periplasmic beta-glucosidase"/>
    <property type="match status" value="1"/>
</dbReference>
<dbReference type="Gene3D" id="2.60.40.10">
    <property type="entry name" value="Immunoglobulins"/>
    <property type="match status" value="1"/>
</dbReference>
<name>A0A376BAU8_9ASCO</name>
<dbReference type="InterPro" id="IPR001764">
    <property type="entry name" value="Glyco_hydro_3_N"/>
</dbReference>
<reference evidence="9" key="1">
    <citation type="submission" date="2018-06" db="EMBL/GenBank/DDBJ databases">
        <authorList>
            <person name="Guldener U."/>
        </authorList>
    </citation>
    <scope>NUCLEOTIDE SEQUENCE [LARGE SCALE GENOMIC DNA]</scope>
    <source>
        <strain evidence="9">UTAD17</strain>
    </source>
</reference>
<protein>
    <recommendedName>
        <fullName evidence="3 6">beta-glucosidase</fullName>
        <ecNumber evidence="3 6">3.2.1.21</ecNumber>
    </recommendedName>
</protein>
<evidence type="ECO:0000256" key="6">
    <source>
        <dbReference type="RuleBase" id="RU361161"/>
    </source>
</evidence>
<dbReference type="PROSITE" id="PS51820">
    <property type="entry name" value="PA14"/>
    <property type="match status" value="1"/>
</dbReference>
<dbReference type="Gene3D" id="3.20.20.300">
    <property type="entry name" value="Glycoside hydrolase, family 3, N-terminal domain"/>
    <property type="match status" value="1"/>
</dbReference>
<dbReference type="InterPro" id="IPR013783">
    <property type="entry name" value="Ig-like_fold"/>
</dbReference>
<evidence type="ECO:0000259" key="7">
    <source>
        <dbReference type="PROSITE" id="PS51820"/>
    </source>
</evidence>
<dbReference type="InterPro" id="IPR026891">
    <property type="entry name" value="Fn3-like"/>
</dbReference>
<dbReference type="PANTHER" id="PTHR42715:SF27">
    <property type="entry name" value="BETA-GLUCOSIDASE-RELATED"/>
    <property type="match status" value="1"/>
</dbReference>
<accession>A0A376BAU8</accession>
<dbReference type="InterPro" id="IPR019800">
    <property type="entry name" value="Glyco_hydro_3_AS"/>
</dbReference>
<proteinExistence type="inferred from homology"/>
<feature type="domain" description="PA14" evidence="7">
    <location>
        <begin position="416"/>
        <end position="577"/>
    </location>
</feature>
<dbReference type="VEuPathDB" id="FungiDB:SCODWIG_03537"/>
<dbReference type="PRINTS" id="PR00133">
    <property type="entry name" value="GLHYDRLASE3"/>
</dbReference>
<dbReference type="SMART" id="SM00758">
    <property type="entry name" value="PA14"/>
    <property type="match status" value="1"/>
</dbReference>
<dbReference type="SUPFAM" id="SSF52279">
    <property type="entry name" value="Beta-D-glucan exohydrolase, C-terminal domain"/>
    <property type="match status" value="1"/>
</dbReference>
<evidence type="ECO:0000256" key="4">
    <source>
        <dbReference type="ARBA" id="ARBA00022801"/>
    </source>
</evidence>
<evidence type="ECO:0000256" key="2">
    <source>
        <dbReference type="ARBA" id="ARBA00005336"/>
    </source>
</evidence>
<dbReference type="PANTHER" id="PTHR42715">
    <property type="entry name" value="BETA-GLUCOSIDASE"/>
    <property type="match status" value="1"/>
</dbReference>
<dbReference type="EMBL" id="UFAJ01000885">
    <property type="protein sequence ID" value="SSD61776.1"/>
    <property type="molecule type" value="Genomic_DNA"/>
</dbReference>
<dbReference type="InterPro" id="IPR011658">
    <property type="entry name" value="PA14_dom"/>
</dbReference>
<organism evidence="8 9">
    <name type="scientific">Saccharomycodes ludwigii</name>
    <dbReference type="NCBI Taxonomy" id="36035"/>
    <lineage>
        <taxon>Eukaryota</taxon>
        <taxon>Fungi</taxon>
        <taxon>Dikarya</taxon>
        <taxon>Ascomycota</taxon>
        <taxon>Saccharomycotina</taxon>
        <taxon>Saccharomycetes</taxon>
        <taxon>Saccharomycodales</taxon>
        <taxon>Saccharomycodaceae</taxon>
        <taxon>Saccharomycodes</taxon>
    </lineage>
</organism>
<dbReference type="InterPro" id="IPR036962">
    <property type="entry name" value="Glyco_hydro_3_N_sf"/>
</dbReference>
<keyword evidence="9" id="KW-1185">Reference proteome</keyword>
<keyword evidence="6" id="KW-0624">Polysaccharide degradation</keyword>
<keyword evidence="4 6" id="KW-0378">Hydrolase</keyword>
<dbReference type="Pfam" id="PF14310">
    <property type="entry name" value="Fn3-like"/>
    <property type="match status" value="1"/>
</dbReference>
<evidence type="ECO:0000313" key="9">
    <source>
        <dbReference type="Proteomes" id="UP000262825"/>
    </source>
</evidence>
<comment type="similarity">
    <text evidence="2 6">Belongs to the glycosyl hydrolase 3 family.</text>
</comment>
<dbReference type="Proteomes" id="UP000262825">
    <property type="component" value="Unassembled WGS sequence"/>
</dbReference>
<comment type="catalytic activity">
    <reaction evidence="1 6">
        <text>Hydrolysis of terminal, non-reducing beta-D-glucosyl residues with release of beta-D-glucose.</text>
        <dbReference type="EC" id="3.2.1.21"/>
    </reaction>
</comment>
<dbReference type="EC" id="3.2.1.21" evidence="3 6"/>
<sequence>MSFPKKNTFDVEEILKQLTLQEKVELLSAVDFWHTSKIPRLGIDWQIRVSDGPNGIRGTRFFDSVPSACFPNGTGLASSFNSDLLEKAGKLMAVEARHKNAHIILGPTTNIQRGPLGGRGFESFSEDPYLSGIATASIVKGIQADGDIGATVKHFVCNDLEHERFSSNSIVSQRALREIYLEPFRLAIKLANPACIMTAYNKVNGTHCSENESLISNILRKEWAWNGLVMSDWFGTYSTVESLKNGLDIEFPGPSKFRQWPIVKHLLQSKEGDLSEEDHINERCRHVLSLMKFVKQNNLDVHGYSTTEDALNNTKETSSLLRELGAETIVLLKNNNNILPLSAEKDSIAVIGPNATAFNTYSGGGSASLNPYYVVTPLQGIQSKLGGSKKVAYTIGCHAHKALSGLLEVLTNDLDPSKNGSKASFYLKSAQDRKVAKEVPIDTKIVNKSFVTLFDYDNQKINPKTKEFYIDFEGYLTPKETGDYQFGVQVFGTALLYIDDKLVIDNKTTQTKGTFCFSSGTIEETAIVYLEAGKKYKITVEYGSGFTSKIATDFGGGGLQVGFTKVIDAQEEIAKAVELAKSHDKVVLCIGLNSEWESEGYDRTDMSLPRKTDDLVSAVLKANPNTVVINQSGTPVEMPWIADCNAFIQAWYGGNELGNSIADVLFGDVVPSGKLSLSWPKKNEDNPAYLNFHTEMGRVLYGEDIFVGYRYYDKLQRTVLFPFGYGLSYTTFEFEHLEVSPLFDEGKLNVACTVSNTGDYAGKEVVQLYVGAATCGNVTKPVKELKGFKKVFIEKGSSVKVGFELSIRHITSYFDEFKGRWCSESGDYRVFVGRSSDELPLFGKFTVKETTYWTGL</sequence>
<keyword evidence="5 6" id="KW-0326">Glycosidase</keyword>
<dbReference type="OrthoDB" id="47059at2759"/>
<dbReference type="SUPFAM" id="SSF56988">
    <property type="entry name" value="Anthrax protective antigen"/>
    <property type="match status" value="1"/>
</dbReference>
<evidence type="ECO:0000256" key="5">
    <source>
        <dbReference type="ARBA" id="ARBA00023295"/>
    </source>
</evidence>